<comment type="catalytic activity">
    <reaction evidence="7">
        <text>dTDP-beta-L-rhamnose + L-arginyl-[protein] = N(omega)-(alpha-L-rhamnosyl)-L-arginyl-[protein] + dTDP + H(+)</text>
        <dbReference type="Rhea" id="RHEA:66692"/>
        <dbReference type="Rhea" id="RHEA-COMP:10532"/>
        <dbReference type="Rhea" id="RHEA-COMP:17096"/>
        <dbReference type="ChEBI" id="CHEBI:15378"/>
        <dbReference type="ChEBI" id="CHEBI:29965"/>
        <dbReference type="ChEBI" id="CHEBI:57510"/>
        <dbReference type="ChEBI" id="CHEBI:58369"/>
        <dbReference type="ChEBI" id="CHEBI:167445"/>
    </reaction>
    <physiologicalReaction direction="left-to-right" evidence="7">
        <dbReference type="Rhea" id="RHEA:66693"/>
    </physiologicalReaction>
</comment>
<evidence type="ECO:0000313" key="9">
    <source>
        <dbReference type="Proteomes" id="UP001595457"/>
    </source>
</evidence>
<name>A0ABV7AWD0_9GAMM</name>
<dbReference type="InterPro" id="IPR016633">
    <property type="entry name" value="EarP"/>
</dbReference>
<evidence type="ECO:0000256" key="1">
    <source>
        <dbReference type="ARBA" id="ARBA00022676"/>
    </source>
</evidence>
<comment type="function">
    <text evidence="3">Protein-arginine rhamnosyltransferase that catalyzes the transfer of a single rhamnose to elongation factor P (EF-P) on 'Lys-32', a modification required for EF-P-dependent rescue of polyproline stalled ribosomes.</text>
</comment>
<gene>
    <name evidence="8" type="primary">earP</name>
    <name evidence="8" type="ORF">ACFOJE_15910</name>
</gene>
<evidence type="ECO:0000256" key="6">
    <source>
        <dbReference type="ARBA" id="ARBA00030025"/>
    </source>
</evidence>
<dbReference type="Proteomes" id="UP001595457">
    <property type="component" value="Unassembled WGS sequence"/>
</dbReference>
<reference evidence="9" key="1">
    <citation type="journal article" date="2019" name="Int. J. Syst. Evol. Microbiol.">
        <title>The Global Catalogue of Microorganisms (GCM) 10K type strain sequencing project: providing services to taxonomists for standard genome sequencing and annotation.</title>
        <authorList>
            <consortium name="The Broad Institute Genomics Platform"/>
            <consortium name="The Broad Institute Genome Sequencing Center for Infectious Disease"/>
            <person name="Wu L."/>
            <person name="Ma J."/>
        </authorList>
    </citation>
    <scope>NUCLEOTIDE SEQUENCE [LARGE SCALE GENOMIC DNA]</scope>
    <source>
        <strain evidence="9">KCTC 62195</strain>
    </source>
</reference>
<dbReference type="RefSeq" id="WP_377815486.1">
    <property type="nucleotide sequence ID" value="NZ_JBHRSJ010000031.1"/>
</dbReference>
<organism evidence="8 9">
    <name type="scientific">Azotobacter bryophylli</name>
    <dbReference type="NCBI Taxonomy" id="1986537"/>
    <lineage>
        <taxon>Bacteria</taxon>
        <taxon>Pseudomonadati</taxon>
        <taxon>Pseudomonadota</taxon>
        <taxon>Gammaproteobacteria</taxon>
        <taxon>Pseudomonadales</taxon>
        <taxon>Pseudomonadaceae</taxon>
        <taxon>Azotobacter</taxon>
    </lineage>
</organism>
<evidence type="ECO:0000256" key="5">
    <source>
        <dbReference type="ARBA" id="ARBA00024416"/>
    </source>
</evidence>
<evidence type="ECO:0000313" key="8">
    <source>
        <dbReference type="EMBL" id="MFC2973689.1"/>
    </source>
</evidence>
<dbReference type="Pfam" id="PF10093">
    <property type="entry name" value="EarP"/>
    <property type="match status" value="1"/>
</dbReference>
<proteinExistence type="inferred from homology"/>
<evidence type="ECO:0000256" key="4">
    <source>
        <dbReference type="ARBA" id="ARBA00024346"/>
    </source>
</evidence>
<dbReference type="GO" id="GO:0003746">
    <property type="term" value="F:translation elongation factor activity"/>
    <property type="evidence" value="ECO:0007669"/>
    <property type="project" value="UniProtKB-KW"/>
</dbReference>
<dbReference type="NCBIfam" id="TIGR03837">
    <property type="entry name" value="efp_Arg_rhamno"/>
    <property type="match status" value="1"/>
</dbReference>
<keyword evidence="8" id="KW-0648">Protein biosynthesis</keyword>
<keyword evidence="1" id="KW-0328">Glycosyltransferase</keyword>
<comment type="similarity">
    <text evidence="4">Belongs to the glycosyltransferase 104 family.</text>
</comment>
<dbReference type="PIRSF" id="PIRSF015557">
    <property type="entry name" value="UCP015557"/>
    <property type="match status" value="1"/>
</dbReference>
<keyword evidence="9" id="KW-1185">Reference proteome</keyword>
<comment type="caution">
    <text evidence="8">The sequence shown here is derived from an EMBL/GenBank/DDBJ whole genome shotgun (WGS) entry which is preliminary data.</text>
</comment>
<sequence>MHASWEIFCSVVDNYGDIGVTWRLARQLVAEYGQSVRLWVDDPSALVRLCPEADENAVRQWQQGVDIRRWTADWQPVEPADVVIEAFACQLPAAHVAAMAARQRKVLWLNLEYLSAEEWVGDCHGLPSLQPGGMQKFFFFPGFTEKTGGLLRERGLIERRRAFQADEPARADFLRSLGVEVLPGERLISLFAYENAGLPSWLTALADGSQSTRLLVPEGRILGDLQRWLAVPALQVGSECRRGALTIQVLPFVRQDDYDRLLWCCDFNAVRGEDSFLRAQWAGRPLLWHIYPQEEGAHWDKLDAFLALYLADLPPQAAHALRSLWRAWNEEGEMGSAWEAVTEQWQELRGHAERWCARQATRPDLAAGLVQFYTDWL</sequence>
<evidence type="ECO:0000256" key="2">
    <source>
        <dbReference type="ARBA" id="ARBA00022679"/>
    </source>
</evidence>
<keyword evidence="8" id="KW-0251">Elongation factor</keyword>
<dbReference type="EMBL" id="JBHRSJ010000031">
    <property type="protein sequence ID" value="MFC2973689.1"/>
    <property type="molecule type" value="Genomic_DNA"/>
</dbReference>
<evidence type="ECO:0000256" key="3">
    <source>
        <dbReference type="ARBA" id="ARBA00024303"/>
    </source>
</evidence>
<protein>
    <recommendedName>
        <fullName evidence="5">Protein-arginine rhamnosyltransferase</fullName>
    </recommendedName>
    <alternativeName>
        <fullName evidence="6">EF-P arginine rhamnosyltransferase</fullName>
    </alternativeName>
</protein>
<evidence type="ECO:0000256" key="7">
    <source>
        <dbReference type="ARBA" id="ARBA00048472"/>
    </source>
</evidence>
<accession>A0ABV7AWD0</accession>
<keyword evidence="2" id="KW-0808">Transferase</keyword>